<keyword evidence="1" id="KW-0175">Coiled coil</keyword>
<reference evidence="4" key="1">
    <citation type="submission" date="2024-06" db="EMBL/GenBank/DDBJ databases">
        <title>Draft Genome Sequences of Epichloe bromicola Strains Isolated from Elymus ciliaris.</title>
        <authorList>
            <consortium name="Epichloe bromicola genome sequencing consortium"/>
            <person name="Miura A."/>
            <person name="Imano S."/>
            <person name="Ashida A."/>
            <person name="Sato I."/>
            <person name="Chiba S."/>
            <person name="Tanaka A."/>
            <person name="Camagna M."/>
            <person name="Takemoto D."/>
        </authorList>
    </citation>
    <scope>NUCLEOTIDE SEQUENCE [LARGE SCALE GENOMIC DNA]</scope>
    <source>
        <strain evidence="4">DP</strain>
    </source>
</reference>
<sequence>MSEDTGIMDFDVVLVPMQLDAFVLNPAVCGTGEEQDTTARICPITQPNYTFLRLDSFLLQSDVQNHVALHNTAPASINSRLTDLGGRPEPKPLRHRHGVYIHWTLPRFYRSGVSASDSVPESRKKAERLRRGLDATSAAAGDNSTHDTPDFLQPPTRWIVIRKLELGSIQPSSAKDAFKDREYEAWVVESDYVWSLEDIPIQTDLQTDVAPFVLGHAGTDVNINEQAEVFIGRKTPLAEWTENQNPNVDPPDISLLRSGNQLFADFQMHNANVFSILDNFEYGDSKEPSYLDYAKASYYVLGWHWKATVDPLWKSGANVTHGESLQSLFMTLKGTDEANPDPWMDLKSQIRILCHSCMYDVTWDHENKPKSVPADGFNDRLRDQKQAAVAVGTTPMDALLAYCHARGDASENSEDVAKLEEDILALESLLQARDDGVEGQREAKDSVYNWSYTRSPGGTKYFFAESDDQSTNQPTEPEPAAILRLNQLNLTQALLDSCNRAMLQYRWDMFSLWWKYASDLGQSDNQGNAQNEKFRAEAEKISSRINRLHARIGQLQRQVDNFLKPTDGSADLLATVESTSEPVFYGGNDPTVLIGGIPSGWALDYLDNLAVRAPYQTITTDQDLPSKLNALSDSVAAKLPTILLTAAKALLTEFHVLRPAGNDSGTPGEGKFYPQFHDQLTTDQRWRDQWGDRQPWFPLYAEWEVEYTHVPFEFWKLDEHTARHSEDKQVRYGITVPSNGEEPPPLWDALRRWQGDKGQDIRVLSGRVLILPQPSFALGAKIKQLFQNTPPSILDHYLPEEDRDSLLANISQLSYLSSPLSGFASGLATQAEGSHLKPENKVVGPDGESSYVINAAAFNQAGLTEDKLKLINGNSALTPYAALVNFTDSEHCPFKPVTHGQFRFRKFNVIDKFGQALMAIDQKPRVKGPPPIYPCISNFYAPQEVTLDGKKYANTVIRDNSEQCEFLQLPPQINQPARINAKFVRRIADDPSGSSQAPATWRPVTEWESPIWGWVITNYADYGIQFFLPDGTFYREVRVGGPLGALKSPKWLPFSPDPDAQPTPDTRELDALISKMVDPKYLLRFWDMITTAQQKLPPAPDAYAQFLNSIVGKPLALVNTGWSVELSGPPLEMQSTQSKVVDPERTLLQPSDPDNKTPYYALQLRLGNEEAGYDGLVGYFDTTTPGSDELNYDKIKTFFLPEVSDGESTEPLIGLDTEQYPIFNPFWQPPFSEASSPTIEPPAFENQRNARMSIFGAILDPFTPVHAYSSFLPAAELLLPPWTWQKAMDTMTAFFHAGPLTMPVNDVPGYLETERLTSENARHVPKRNLLLPSLGGGDWSWFQPYAEAQSAGGATEGDDDNSEAVYNAFGIEKKGDLMTPAFQDGPYAAIEGFLQLRNPIMAPANP</sequence>
<feature type="coiled-coil region" evidence="1">
    <location>
        <begin position="531"/>
        <end position="558"/>
    </location>
</feature>
<evidence type="ECO:0000313" key="3">
    <source>
        <dbReference type="EMBL" id="GAB0138350.1"/>
    </source>
</evidence>
<evidence type="ECO:0008006" key="5">
    <source>
        <dbReference type="Google" id="ProtNLM"/>
    </source>
</evidence>
<dbReference type="Proteomes" id="UP001562357">
    <property type="component" value="Unassembled WGS sequence"/>
</dbReference>
<organism evidence="3 4">
    <name type="scientific">Epichloe bromicola</name>
    <dbReference type="NCBI Taxonomy" id="79588"/>
    <lineage>
        <taxon>Eukaryota</taxon>
        <taxon>Fungi</taxon>
        <taxon>Dikarya</taxon>
        <taxon>Ascomycota</taxon>
        <taxon>Pezizomycotina</taxon>
        <taxon>Sordariomycetes</taxon>
        <taxon>Hypocreomycetidae</taxon>
        <taxon>Hypocreales</taxon>
        <taxon>Clavicipitaceae</taxon>
        <taxon>Epichloe</taxon>
    </lineage>
</organism>
<feature type="compositionally biased region" description="Basic and acidic residues" evidence="2">
    <location>
        <begin position="120"/>
        <end position="133"/>
    </location>
</feature>
<dbReference type="EMBL" id="BAAFGZ010000400">
    <property type="protein sequence ID" value="GAB0138350.1"/>
    <property type="molecule type" value="Genomic_DNA"/>
</dbReference>
<feature type="region of interest" description="Disordered" evidence="2">
    <location>
        <begin position="113"/>
        <end position="151"/>
    </location>
</feature>
<proteinExistence type="predicted"/>
<gene>
    <name evidence="3" type="primary">g6585</name>
    <name evidence="3" type="ORF">EsDP_00006585</name>
</gene>
<name>A0ABQ0CY28_9HYPO</name>
<evidence type="ECO:0000256" key="1">
    <source>
        <dbReference type="SAM" id="Coils"/>
    </source>
</evidence>
<evidence type="ECO:0000256" key="2">
    <source>
        <dbReference type="SAM" id="MobiDB-lite"/>
    </source>
</evidence>
<keyword evidence="4" id="KW-1185">Reference proteome</keyword>
<comment type="caution">
    <text evidence="3">The sequence shown here is derived from an EMBL/GenBank/DDBJ whole genome shotgun (WGS) entry which is preliminary data.</text>
</comment>
<evidence type="ECO:0000313" key="4">
    <source>
        <dbReference type="Proteomes" id="UP001562357"/>
    </source>
</evidence>
<protein>
    <recommendedName>
        <fullName evidence="5">Insecticidal toxin complex protein</fullName>
    </recommendedName>
</protein>
<accession>A0ABQ0CY28</accession>